<name>A0A1M6WFD2_9GAMM</name>
<dbReference type="AlphaFoldDB" id="A0A1M6WFD2"/>
<dbReference type="FunFam" id="1.10.10.10:FF:000153">
    <property type="entry name" value="LuxR family transcriptional regulator"/>
    <property type="match status" value="1"/>
</dbReference>
<protein>
    <submittedName>
        <fullName evidence="5">LuxR family transcriptional regulator, csgAB operon transcriptional regulatory protein</fullName>
    </submittedName>
</protein>
<dbReference type="PROSITE" id="PS50043">
    <property type="entry name" value="HTH_LUXR_2"/>
    <property type="match status" value="1"/>
</dbReference>
<dbReference type="CDD" id="cd06170">
    <property type="entry name" value="LuxR_C_like"/>
    <property type="match status" value="1"/>
</dbReference>
<dbReference type="Proteomes" id="UP000184248">
    <property type="component" value="Unassembled WGS sequence"/>
</dbReference>
<dbReference type="InterPro" id="IPR016032">
    <property type="entry name" value="Sig_transdc_resp-reg_C-effctor"/>
</dbReference>
<dbReference type="InterPro" id="IPR049151">
    <property type="entry name" value="CsgD-like_REC"/>
</dbReference>
<evidence type="ECO:0000256" key="2">
    <source>
        <dbReference type="ARBA" id="ARBA00023125"/>
    </source>
</evidence>
<accession>A0A1M6WFD2</accession>
<dbReference type="OrthoDB" id="561214at2"/>
<feature type="domain" description="HTH luxR-type" evidence="4">
    <location>
        <begin position="145"/>
        <end position="210"/>
    </location>
</feature>
<organism evidence="5 6">
    <name type="scientific">Halomonas caseinilytica</name>
    <dbReference type="NCBI Taxonomy" id="438744"/>
    <lineage>
        <taxon>Bacteria</taxon>
        <taxon>Pseudomonadati</taxon>
        <taxon>Pseudomonadota</taxon>
        <taxon>Gammaproteobacteria</taxon>
        <taxon>Oceanospirillales</taxon>
        <taxon>Halomonadaceae</taxon>
        <taxon>Halomonas</taxon>
    </lineage>
</organism>
<dbReference type="SUPFAM" id="SSF46894">
    <property type="entry name" value="C-terminal effector domain of the bipartite response regulators"/>
    <property type="match status" value="1"/>
</dbReference>
<dbReference type="PANTHER" id="PTHR44688:SF16">
    <property type="entry name" value="DNA-BINDING TRANSCRIPTIONAL ACTIVATOR DEVR_DOSR"/>
    <property type="match status" value="1"/>
</dbReference>
<dbReference type="PANTHER" id="PTHR44688">
    <property type="entry name" value="DNA-BINDING TRANSCRIPTIONAL ACTIVATOR DEVR_DOSR"/>
    <property type="match status" value="1"/>
</dbReference>
<keyword evidence="1" id="KW-0805">Transcription regulation</keyword>
<proteinExistence type="predicted"/>
<sequence>MDKDHRSLLLVTEPSPQSQLFVDYLRQQLDCPVALVLPRSRPVTPAPSSSLILLDVDHMDDASLQAWYTDHAGQPGVSQAVFNLRDEDRAAELLTTMHLQGVFYRQDDLSLICKGVKTLMEGHPWMSRSLMARLLEFLRQQQRNVYRPTYGLTQREREIIGLLGSGASNHEIAERLAISEHTVKSHLYNTFKKIGVNTRGQAVRWACQHLGTPPLYLERQAETGPPQRTCS</sequence>
<evidence type="ECO:0000313" key="6">
    <source>
        <dbReference type="Proteomes" id="UP000184248"/>
    </source>
</evidence>
<dbReference type="RefSeq" id="WP_064699912.1">
    <property type="nucleotide sequence ID" value="NZ_BDEO01000008.1"/>
</dbReference>
<keyword evidence="6" id="KW-1185">Reference proteome</keyword>
<evidence type="ECO:0000313" key="5">
    <source>
        <dbReference type="EMBL" id="SHK92225.1"/>
    </source>
</evidence>
<dbReference type="GO" id="GO:0003677">
    <property type="term" value="F:DNA binding"/>
    <property type="evidence" value="ECO:0007669"/>
    <property type="project" value="UniProtKB-KW"/>
</dbReference>
<dbReference type="InterPro" id="IPR000792">
    <property type="entry name" value="Tscrpt_reg_LuxR_C"/>
</dbReference>
<reference evidence="6" key="1">
    <citation type="submission" date="2016-11" db="EMBL/GenBank/DDBJ databases">
        <authorList>
            <person name="Varghese N."/>
            <person name="Submissions S."/>
        </authorList>
    </citation>
    <scope>NUCLEOTIDE SEQUENCE [LARGE SCALE GENOMIC DNA]</scope>
    <source>
        <strain evidence="6">ALO Sharm</strain>
    </source>
</reference>
<evidence type="ECO:0000256" key="1">
    <source>
        <dbReference type="ARBA" id="ARBA00023015"/>
    </source>
</evidence>
<dbReference type="GO" id="GO:0006355">
    <property type="term" value="P:regulation of DNA-templated transcription"/>
    <property type="evidence" value="ECO:0007669"/>
    <property type="project" value="InterPro"/>
</dbReference>
<keyword evidence="3" id="KW-0804">Transcription</keyword>
<dbReference type="EMBL" id="FRAL01000006">
    <property type="protein sequence ID" value="SHK92225.1"/>
    <property type="molecule type" value="Genomic_DNA"/>
</dbReference>
<dbReference type="PRINTS" id="PR00038">
    <property type="entry name" value="HTHLUXR"/>
</dbReference>
<gene>
    <name evidence="5" type="ORF">SAMN05192556_106134</name>
</gene>
<dbReference type="InterPro" id="IPR036388">
    <property type="entry name" value="WH-like_DNA-bd_sf"/>
</dbReference>
<dbReference type="Gene3D" id="1.10.10.10">
    <property type="entry name" value="Winged helix-like DNA-binding domain superfamily/Winged helix DNA-binding domain"/>
    <property type="match status" value="1"/>
</dbReference>
<dbReference type="Pfam" id="PF21155">
    <property type="entry name" value="VpsT-like_REC"/>
    <property type="match status" value="1"/>
</dbReference>
<evidence type="ECO:0000256" key="3">
    <source>
        <dbReference type="ARBA" id="ARBA00023163"/>
    </source>
</evidence>
<dbReference type="SMART" id="SM00421">
    <property type="entry name" value="HTH_LUXR"/>
    <property type="match status" value="1"/>
</dbReference>
<keyword evidence="2" id="KW-0238">DNA-binding</keyword>
<evidence type="ECO:0000259" key="4">
    <source>
        <dbReference type="PROSITE" id="PS50043"/>
    </source>
</evidence>
<dbReference type="Pfam" id="PF00196">
    <property type="entry name" value="GerE"/>
    <property type="match status" value="1"/>
</dbReference>
<dbReference type="PROSITE" id="PS00622">
    <property type="entry name" value="HTH_LUXR_1"/>
    <property type="match status" value="1"/>
</dbReference>
<dbReference type="Gene3D" id="3.40.50.2300">
    <property type="match status" value="1"/>
</dbReference>